<keyword evidence="2" id="KW-1185">Reference proteome</keyword>
<accession>A0ABX1BPK4</accession>
<organism evidence="1 2">
    <name type="scientific">Streptomyces zingiberis</name>
    <dbReference type="NCBI Taxonomy" id="2053010"/>
    <lineage>
        <taxon>Bacteria</taxon>
        <taxon>Bacillati</taxon>
        <taxon>Actinomycetota</taxon>
        <taxon>Actinomycetes</taxon>
        <taxon>Kitasatosporales</taxon>
        <taxon>Streptomycetaceae</taxon>
        <taxon>Streptomyces</taxon>
    </lineage>
</organism>
<proteinExistence type="predicted"/>
<reference evidence="1 2" key="1">
    <citation type="submission" date="2020-03" db="EMBL/GenBank/DDBJ databases">
        <title>WGS of actinomycetes isolated from Thailand.</title>
        <authorList>
            <person name="Thawai C."/>
        </authorList>
    </citation>
    <scope>NUCLEOTIDE SEQUENCE [LARGE SCALE GENOMIC DNA]</scope>
    <source>
        <strain evidence="1 2">PLAI 1-29</strain>
    </source>
</reference>
<protein>
    <submittedName>
        <fullName evidence="1">Serine/threonine protein kinase</fullName>
    </submittedName>
</protein>
<dbReference type="RefSeq" id="WP_168100220.1">
    <property type="nucleotide sequence ID" value="NZ_JAATEN010000002.1"/>
</dbReference>
<sequence>METVLVHLPATPAGEARTLSLLPGELARFGRGIPQYPVDIALPDPAVPRLAGEILAVDTHWQLSNLSAGAGLLVENPEGAGEFIRVSPGRLAAPIPFEFSRVVLATATGTIGFQVYAPHHTYVEGGAEGAGHGHRTRAAFSLDTGATYFKVLVALCEPRLRDASTVGVPTTANVVARLRAHPDHARITPSAVDFHIDYLAGTKLRLRPPSDPDATGASWKRETLVSTAVRFGLVGEEHLSLLPARRPAAAPETSR</sequence>
<dbReference type="Proteomes" id="UP000695264">
    <property type="component" value="Unassembled WGS sequence"/>
</dbReference>
<keyword evidence="1" id="KW-0723">Serine/threonine-protein kinase</keyword>
<gene>
    <name evidence="1" type="ORF">HCK00_03390</name>
</gene>
<name>A0ABX1BPK4_9ACTN</name>
<dbReference type="EMBL" id="JAATEN010000002">
    <property type="protein sequence ID" value="NJP99610.1"/>
    <property type="molecule type" value="Genomic_DNA"/>
</dbReference>
<keyword evidence="1" id="KW-0808">Transferase</keyword>
<evidence type="ECO:0000313" key="2">
    <source>
        <dbReference type="Proteomes" id="UP000695264"/>
    </source>
</evidence>
<dbReference type="GO" id="GO:0004674">
    <property type="term" value="F:protein serine/threonine kinase activity"/>
    <property type="evidence" value="ECO:0007669"/>
    <property type="project" value="UniProtKB-KW"/>
</dbReference>
<comment type="caution">
    <text evidence="1">The sequence shown here is derived from an EMBL/GenBank/DDBJ whole genome shotgun (WGS) entry which is preliminary data.</text>
</comment>
<keyword evidence="1" id="KW-0418">Kinase</keyword>
<evidence type="ECO:0000313" key="1">
    <source>
        <dbReference type="EMBL" id="NJP99610.1"/>
    </source>
</evidence>